<keyword evidence="2" id="KW-1185">Reference proteome</keyword>
<dbReference type="EMBL" id="BPLQ01000329">
    <property type="protein sequence ID" value="GIX70015.1"/>
    <property type="molecule type" value="Genomic_DNA"/>
</dbReference>
<proteinExistence type="predicted"/>
<sequence length="79" mass="9049">MKQRLSTMAVPSERVIKSINMTVDDFRPGSWMRPLNPIVLRAALTPDMAPPSVSRSKRVNNPEVLLRGCRKWTMTQRVQ</sequence>
<dbReference type="AlphaFoldDB" id="A0AAV4MCK5"/>
<comment type="caution">
    <text evidence="1">The sequence shown here is derived from an EMBL/GenBank/DDBJ whole genome shotgun (WGS) entry which is preliminary data.</text>
</comment>
<name>A0AAV4MCK5_9ARAC</name>
<dbReference type="Proteomes" id="UP001054837">
    <property type="component" value="Unassembled WGS sequence"/>
</dbReference>
<reference evidence="1 2" key="1">
    <citation type="submission" date="2021-06" db="EMBL/GenBank/DDBJ databases">
        <title>Caerostris darwini draft genome.</title>
        <authorList>
            <person name="Kono N."/>
            <person name="Arakawa K."/>
        </authorList>
    </citation>
    <scope>NUCLEOTIDE SEQUENCE [LARGE SCALE GENOMIC DNA]</scope>
</reference>
<evidence type="ECO:0000313" key="2">
    <source>
        <dbReference type="Proteomes" id="UP001054837"/>
    </source>
</evidence>
<gene>
    <name evidence="1" type="ORF">CDAR_573711</name>
</gene>
<organism evidence="1 2">
    <name type="scientific">Caerostris darwini</name>
    <dbReference type="NCBI Taxonomy" id="1538125"/>
    <lineage>
        <taxon>Eukaryota</taxon>
        <taxon>Metazoa</taxon>
        <taxon>Ecdysozoa</taxon>
        <taxon>Arthropoda</taxon>
        <taxon>Chelicerata</taxon>
        <taxon>Arachnida</taxon>
        <taxon>Araneae</taxon>
        <taxon>Araneomorphae</taxon>
        <taxon>Entelegynae</taxon>
        <taxon>Araneoidea</taxon>
        <taxon>Araneidae</taxon>
        <taxon>Caerostris</taxon>
    </lineage>
</organism>
<protein>
    <submittedName>
        <fullName evidence="1">Uncharacterized protein</fullName>
    </submittedName>
</protein>
<accession>A0AAV4MCK5</accession>
<evidence type="ECO:0000313" key="1">
    <source>
        <dbReference type="EMBL" id="GIX70015.1"/>
    </source>
</evidence>